<dbReference type="Proteomes" id="UP000826271">
    <property type="component" value="Unassembled WGS sequence"/>
</dbReference>
<evidence type="ECO:0000313" key="3">
    <source>
        <dbReference type="Proteomes" id="UP000826271"/>
    </source>
</evidence>
<protein>
    <submittedName>
        <fullName evidence="2">Uncharacterized protein</fullName>
    </submittedName>
</protein>
<evidence type="ECO:0000256" key="1">
    <source>
        <dbReference type="SAM" id="MobiDB-lite"/>
    </source>
</evidence>
<accession>A0AAV6WWW7</accession>
<dbReference type="AlphaFoldDB" id="A0AAV6WWW7"/>
<reference evidence="2" key="1">
    <citation type="submission" date="2019-10" db="EMBL/GenBank/DDBJ databases">
        <authorList>
            <person name="Zhang R."/>
            <person name="Pan Y."/>
            <person name="Wang J."/>
            <person name="Ma R."/>
            <person name="Yu S."/>
        </authorList>
    </citation>
    <scope>NUCLEOTIDE SEQUENCE</scope>
    <source>
        <strain evidence="2">LA-IB0</strain>
        <tissue evidence="2">Leaf</tissue>
    </source>
</reference>
<proteinExistence type="predicted"/>
<comment type="caution">
    <text evidence="2">The sequence shown here is derived from an EMBL/GenBank/DDBJ whole genome shotgun (WGS) entry which is preliminary data.</text>
</comment>
<gene>
    <name evidence="2" type="ORF">BUALT_Bualt12G0083600</name>
</gene>
<keyword evidence="3" id="KW-1185">Reference proteome</keyword>
<dbReference type="EMBL" id="WHWC01000012">
    <property type="protein sequence ID" value="KAG8372601.1"/>
    <property type="molecule type" value="Genomic_DNA"/>
</dbReference>
<sequence>MFRVRLFKKYLPQPVKRLDEPEAGDSRDDTPKGGGLNIGGVEARAWADKLEETRSWHVVLPAEVAKLLPKNRLLSEVSYPYMYRHNAMISEVLVTLKEPNGSNSGAIAKHIEVKCKLMKKANDLEVTEEVKDQIFLIIVGGSQNYGLEEDGEEVEEVISDVSRASRIRGLWLESGLQLVISSKFWYSIGAENCFGRKFPQISSRMLAKHRQAPNGLHDCGDFFFTYIHKGADGLVFSGVDWERFTKAHILDESKCELSFGDFVPRMRHMHSSIYQPEKYAVSTFKRRDFVMVMLSGCEDD</sequence>
<feature type="region of interest" description="Disordered" evidence="1">
    <location>
        <begin position="18"/>
        <end position="37"/>
    </location>
</feature>
<name>A0AAV6WWW7_9LAMI</name>
<evidence type="ECO:0000313" key="2">
    <source>
        <dbReference type="EMBL" id="KAG8372601.1"/>
    </source>
</evidence>
<organism evidence="2 3">
    <name type="scientific">Buddleja alternifolia</name>
    <dbReference type="NCBI Taxonomy" id="168488"/>
    <lineage>
        <taxon>Eukaryota</taxon>
        <taxon>Viridiplantae</taxon>
        <taxon>Streptophyta</taxon>
        <taxon>Embryophyta</taxon>
        <taxon>Tracheophyta</taxon>
        <taxon>Spermatophyta</taxon>
        <taxon>Magnoliopsida</taxon>
        <taxon>eudicotyledons</taxon>
        <taxon>Gunneridae</taxon>
        <taxon>Pentapetalae</taxon>
        <taxon>asterids</taxon>
        <taxon>lamiids</taxon>
        <taxon>Lamiales</taxon>
        <taxon>Scrophulariaceae</taxon>
        <taxon>Buddlejeae</taxon>
        <taxon>Buddleja</taxon>
    </lineage>
</organism>
<feature type="compositionally biased region" description="Basic and acidic residues" evidence="1">
    <location>
        <begin position="18"/>
        <end position="31"/>
    </location>
</feature>